<reference evidence="8 9" key="1">
    <citation type="journal article" date="2015" name="Microbiome">
        <title>Genomic resolution of linkages in carbon, nitrogen, and sulfur cycling among widespread estuary sediment bacteria.</title>
        <authorList>
            <person name="Baker B.J."/>
            <person name="Lazar C.S."/>
            <person name="Teske A.P."/>
            <person name="Dick G.J."/>
        </authorList>
    </citation>
    <scope>NUCLEOTIDE SEQUENCE [LARGE SCALE GENOMIC DNA]</scope>
    <source>
        <strain evidence="8">SM23_42</strain>
    </source>
</reference>
<dbReference type="Pfam" id="PF00842">
    <property type="entry name" value="Ala_racemase_C"/>
    <property type="match status" value="1"/>
</dbReference>
<dbReference type="PANTHER" id="PTHR30511">
    <property type="entry name" value="ALANINE RACEMASE"/>
    <property type="match status" value="1"/>
</dbReference>
<dbReference type="PRINTS" id="PR00992">
    <property type="entry name" value="ALARACEMASE"/>
</dbReference>
<dbReference type="CDD" id="cd00430">
    <property type="entry name" value="PLPDE_III_AR"/>
    <property type="match status" value="1"/>
</dbReference>
<dbReference type="InterPro" id="IPR029066">
    <property type="entry name" value="PLP-binding_barrel"/>
</dbReference>
<dbReference type="Gene3D" id="3.20.20.10">
    <property type="entry name" value="Alanine racemase"/>
    <property type="match status" value="1"/>
</dbReference>
<dbReference type="InterPro" id="IPR001608">
    <property type="entry name" value="Ala_racemase_N"/>
</dbReference>
<evidence type="ECO:0000313" key="8">
    <source>
        <dbReference type="EMBL" id="KPK63535.1"/>
    </source>
</evidence>
<dbReference type="PATRIC" id="fig|1703779.3.peg.1690"/>
<evidence type="ECO:0000259" key="7">
    <source>
        <dbReference type="SMART" id="SM01005"/>
    </source>
</evidence>
<protein>
    <recommendedName>
        <fullName evidence="4">Alanine racemase</fullName>
        <ecNumber evidence="4">5.1.1.1</ecNumber>
    </recommendedName>
</protein>
<dbReference type="GO" id="GO:0030170">
    <property type="term" value="F:pyridoxal phosphate binding"/>
    <property type="evidence" value="ECO:0007669"/>
    <property type="project" value="UniProtKB-UniRule"/>
</dbReference>
<feature type="active site" description="Proton acceptor; specific for L-alanine" evidence="4">
    <location>
        <position position="264"/>
    </location>
</feature>
<dbReference type="AlphaFoldDB" id="A0A0S8FS35"/>
<evidence type="ECO:0000256" key="1">
    <source>
        <dbReference type="ARBA" id="ARBA00001933"/>
    </source>
</evidence>
<dbReference type="PROSITE" id="PS00395">
    <property type="entry name" value="ALANINE_RACEMASE"/>
    <property type="match status" value="1"/>
</dbReference>
<dbReference type="SUPFAM" id="SSF51419">
    <property type="entry name" value="PLP-binding barrel"/>
    <property type="match status" value="1"/>
</dbReference>
<comment type="catalytic activity">
    <reaction evidence="4">
        <text>L-alanine = D-alanine</text>
        <dbReference type="Rhea" id="RHEA:20249"/>
        <dbReference type="ChEBI" id="CHEBI:57416"/>
        <dbReference type="ChEBI" id="CHEBI:57972"/>
        <dbReference type="EC" id="5.1.1.1"/>
    </reaction>
</comment>
<dbReference type="InterPro" id="IPR000821">
    <property type="entry name" value="Ala_racemase"/>
</dbReference>
<dbReference type="SMART" id="SM01005">
    <property type="entry name" value="Ala_racemase_C"/>
    <property type="match status" value="1"/>
</dbReference>
<dbReference type="Pfam" id="PF01168">
    <property type="entry name" value="Ala_racemase_N"/>
    <property type="match status" value="1"/>
</dbReference>
<evidence type="ECO:0000256" key="2">
    <source>
        <dbReference type="ARBA" id="ARBA00022898"/>
    </source>
</evidence>
<dbReference type="GO" id="GO:0030632">
    <property type="term" value="P:D-alanine biosynthetic process"/>
    <property type="evidence" value="ECO:0007669"/>
    <property type="project" value="UniProtKB-UniRule"/>
</dbReference>
<feature type="modified residue" description="N6-(pyridoxal phosphate)lysine" evidence="4 5">
    <location>
        <position position="38"/>
    </location>
</feature>
<dbReference type="STRING" id="1703779.AMJ83_06405"/>
<keyword evidence="3 4" id="KW-0413">Isomerase</keyword>
<keyword evidence="2 4" id="KW-0663">Pyridoxal phosphate</keyword>
<feature type="binding site" evidence="4 6">
    <location>
        <position position="312"/>
    </location>
    <ligand>
        <name>substrate</name>
    </ligand>
</feature>
<dbReference type="InterPro" id="IPR009006">
    <property type="entry name" value="Ala_racemase/Decarboxylase_C"/>
</dbReference>
<dbReference type="UniPathway" id="UPA00042">
    <property type="reaction ID" value="UER00497"/>
</dbReference>
<dbReference type="Proteomes" id="UP000051373">
    <property type="component" value="Unassembled WGS sequence"/>
</dbReference>
<dbReference type="EC" id="5.1.1.1" evidence="4"/>
<dbReference type="InterPro" id="IPR011079">
    <property type="entry name" value="Ala_racemase_C"/>
</dbReference>
<dbReference type="Gene3D" id="2.40.37.10">
    <property type="entry name" value="Lyase, Ornithine Decarboxylase, Chain A, domain 1"/>
    <property type="match status" value="1"/>
</dbReference>
<feature type="domain" description="Alanine racemase C-terminal" evidence="7">
    <location>
        <begin position="243"/>
        <end position="371"/>
    </location>
</feature>
<dbReference type="InterPro" id="IPR020622">
    <property type="entry name" value="Ala_racemase_pyridoxalP-BS"/>
</dbReference>
<comment type="caution">
    <text evidence="8">The sequence shown here is derived from an EMBL/GenBank/DDBJ whole genome shotgun (WGS) entry which is preliminary data.</text>
</comment>
<dbReference type="GO" id="GO:0005829">
    <property type="term" value="C:cytosol"/>
    <property type="evidence" value="ECO:0007669"/>
    <property type="project" value="TreeGrafter"/>
</dbReference>
<evidence type="ECO:0000313" key="9">
    <source>
        <dbReference type="Proteomes" id="UP000051373"/>
    </source>
</evidence>
<feature type="active site" description="Proton acceptor; specific for D-alanine" evidence="4">
    <location>
        <position position="38"/>
    </location>
</feature>
<feature type="binding site" evidence="4 6">
    <location>
        <position position="136"/>
    </location>
    <ligand>
        <name>substrate</name>
    </ligand>
</feature>
<accession>A0A0S8FS35</accession>
<gene>
    <name evidence="8" type="ORF">AMJ83_06405</name>
</gene>
<comment type="cofactor">
    <cofactor evidence="1 4 5">
        <name>pyridoxal 5'-phosphate</name>
        <dbReference type="ChEBI" id="CHEBI:597326"/>
    </cofactor>
</comment>
<evidence type="ECO:0000256" key="5">
    <source>
        <dbReference type="PIRSR" id="PIRSR600821-50"/>
    </source>
</evidence>
<evidence type="ECO:0000256" key="3">
    <source>
        <dbReference type="ARBA" id="ARBA00023235"/>
    </source>
</evidence>
<evidence type="ECO:0000256" key="4">
    <source>
        <dbReference type="HAMAP-Rule" id="MF_01201"/>
    </source>
</evidence>
<proteinExistence type="inferred from homology"/>
<sequence length="391" mass="42943">MNTSEGRVWAEISLDRLKDNCKIIQKAVGSAKIMAAIKADAYGHGAIEVARVLESEGIDIFGVAGVEEGIELRAAGIKSKILVLSPILYSQIDAILRYDIIPTISELGFFEVLDERLRKLARPFPVHIEIDTGMTRTGFPLEQAAEAVEKINASPRIMIEGIFSHFPLADANGSFTQKQIEKFDGLIDDLRRRKSDIGLVHLANSSGIFRWPDSHYHLVRPGIALYGLRSSQSITYQGDFKPVMALKSRVVNIRLVEAKTPVSYGHTFLTKRQSKIATVSVGYGDGYPRLLSNKGEVLIHSKRAPIVGTVCMDLIMVDITNVPHVKIGDVATLFGRDGESTISAEECAEKANTIVYEITSGIGPRVARVFKLDNQIVKIRTLLGRWGNGGC</sequence>
<dbReference type="SUPFAM" id="SSF50621">
    <property type="entry name" value="Alanine racemase C-terminal domain-like"/>
    <property type="match status" value="1"/>
</dbReference>
<dbReference type="NCBIfam" id="TIGR00492">
    <property type="entry name" value="alr"/>
    <property type="match status" value="1"/>
</dbReference>
<dbReference type="HAMAP" id="MF_01201">
    <property type="entry name" value="Ala_racemase"/>
    <property type="match status" value="1"/>
</dbReference>
<comment type="similarity">
    <text evidence="4">Belongs to the alanine racemase family.</text>
</comment>
<dbReference type="FunFam" id="3.20.20.10:FF:000002">
    <property type="entry name" value="Alanine racemase"/>
    <property type="match status" value="1"/>
</dbReference>
<comment type="function">
    <text evidence="4">Catalyzes the interconversion of L-alanine and D-alanine. May also act on other amino acids.</text>
</comment>
<dbReference type="PANTHER" id="PTHR30511:SF0">
    <property type="entry name" value="ALANINE RACEMASE, CATABOLIC-RELATED"/>
    <property type="match status" value="1"/>
</dbReference>
<organism evidence="8 9">
    <name type="scientific">candidate division WOR_3 bacterium SM23_42</name>
    <dbReference type="NCBI Taxonomy" id="1703779"/>
    <lineage>
        <taxon>Bacteria</taxon>
        <taxon>Bacteria division WOR-3</taxon>
    </lineage>
</organism>
<comment type="pathway">
    <text evidence="4">Amino-acid biosynthesis; D-alanine biosynthesis; D-alanine from L-alanine: step 1/1.</text>
</comment>
<name>A0A0S8FS35_UNCW3</name>
<evidence type="ECO:0000256" key="6">
    <source>
        <dbReference type="PIRSR" id="PIRSR600821-52"/>
    </source>
</evidence>
<dbReference type="EMBL" id="LJUJ01000011">
    <property type="protein sequence ID" value="KPK63535.1"/>
    <property type="molecule type" value="Genomic_DNA"/>
</dbReference>
<dbReference type="GO" id="GO:0008784">
    <property type="term" value="F:alanine racemase activity"/>
    <property type="evidence" value="ECO:0007669"/>
    <property type="project" value="UniProtKB-UniRule"/>
</dbReference>